<comment type="caution">
    <text evidence="2">The sequence shown here is derived from an EMBL/GenBank/DDBJ whole genome shotgun (WGS) entry which is preliminary data.</text>
</comment>
<dbReference type="SUPFAM" id="SSF51735">
    <property type="entry name" value="NAD(P)-binding Rossmann-fold domains"/>
    <property type="match status" value="1"/>
</dbReference>
<gene>
    <name evidence="2" type="ORF">HK18_08985</name>
</gene>
<proteinExistence type="predicted"/>
<dbReference type="AlphaFoldDB" id="A0A251ZU45"/>
<protein>
    <recommendedName>
        <fullName evidence="1">Glutamate/phenylalanine/leucine/valine/L-tryptophan dehydrogenase C-terminal domain-containing protein</fullName>
    </recommendedName>
</protein>
<dbReference type="InterPro" id="IPR006096">
    <property type="entry name" value="Glu/Leu/Phe/Val/Trp_DH_C"/>
</dbReference>
<name>A0A251ZU45_9PROT</name>
<dbReference type="GO" id="GO:0006537">
    <property type="term" value="P:glutamate biosynthetic process"/>
    <property type="evidence" value="ECO:0007669"/>
    <property type="project" value="TreeGrafter"/>
</dbReference>
<dbReference type="Pfam" id="PF00208">
    <property type="entry name" value="ELFV_dehydrog"/>
    <property type="match status" value="1"/>
</dbReference>
<evidence type="ECO:0000259" key="1">
    <source>
        <dbReference type="SMART" id="SM00839"/>
    </source>
</evidence>
<evidence type="ECO:0000313" key="2">
    <source>
        <dbReference type="EMBL" id="OUI78175.1"/>
    </source>
</evidence>
<evidence type="ECO:0000313" key="3">
    <source>
        <dbReference type="Proteomes" id="UP000194946"/>
    </source>
</evidence>
<dbReference type="PANTHER" id="PTHR43571:SF1">
    <property type="entry name" value="NADP-SPECIFIC GLUTAMATE DEHYDROGENASE 1-RELATED"/>
    <property type="match status" value="1"/>
</dbReference>
<dbReference type="Proteomes" id="UP000194946">
    <property type="component" value="Unassembled WGS sequence"/>
</dbReference>
<dbReference type="Gene3D" id="3.40.50.720">
    <property type="entry name" value="NAD(P)-binding Rossmann-like Domain"/>
    <property type="match status" value="1"/>
</dbReference>
<sequence>MPSATQNEITGKDAEMLIKNGVIAVGEGANMPSTPEAVASLQKAGVLFAPGKAANAGGVATSALEMQQNASRDSWTFEETEKRLAEIMCTIHDLCADTAEEYGIPGDYLIMTARVYFL</sequence>
<dbReference type="GO" id="GO:0005829">
    <property type="term" value="C:cytosol"/>
    <property type="evidence" value="ECO:0007669"/>
    <property type="project" value="TreeGrafter"/>
</dbReference>
<dbReference type="InterPro" id="IPR050724">
    <property type="entry name" value="Glu_Leu_Phe_Val_DH"/>
</dbReference>
<dbReference type="PANTHER" id="PTHR43571">
    <property type="entry name" value="NADP-SPECIFIC GLUTAMATE DEHYDROGENASE 1-RELATED"/>
    <property type="match status" value="1"/>
</dbReference>
<dbReference type="SMART" id="SM00839">
    <property type="entry name" value="ELFV_dehydrog"/>
    <property type="match status" value="1"/>
</dbReference>
<accession>A0A251ZU45</accession>
<keyword evidence="3" id="KW-1185">Reference proteome</keyword>
<organism evidence="2 3">
    <name type="scientific">Commensalibacter intestini</name>
    <dbReference type="NCBI Taxonomy" id="479936"/>
    <lineage>
        <taxon>Bacteria</taxon>
        <taxon>Pseudomonadati</taxon>
        <taxon>Pseudomonadota</taxon>
        <taxon>Alphaproteobacteria</taxon>
        <taxon>Acetobacterales</taxon>
        <taxon>Acetobacteraceae</taxon>
    </lineage>
</organism>
<dbReference type="EMBL" id="JOPB01000007">
    <property type="protein sequence ID" value="OUI78175.1"/>
    <property type="molecule type" value="Genomic_DNA"/>
</dbReference>
<dbReference type="GO" id="GO:0004354">
    <property type="term" value="F:glutamate dehydrogenase (NADP+) activity"/>
    <property type="evidence" value="ECO:0007669"/>
    <property type="project" value="TreeGrafter"/>
</dbReference>
<feature type="domain" description="Glutamate/phenylalanine/leucine/valine/L-tryptophan dehydrogenase C-terminal" evidence="1">
    <location>
        <begin position="1"/>
        <end position="118"/>
    </location>
</feature>
<reference evidence="3" key="1">
    <citation type="submission" date="2014-06" db="EMBL/GenBank/DDBJ databases">
        <authorList>
            <person name="Winans N.J."/>
            <person name="Newell P.D."/>
            <person name="Douglas A.E."/>
        </authorList>
    </citation>
    <scope>NUCLEOTIDE SEQUENCE [LARGE SCALE GENOMIC DNA]</scope>
    <source>
        <strain evidence="3">DmL_052</strain>
    </source>
</reference>
<dbReference type="InterPro" id="IPR036291">
    <property type="entry name" value="NAD(P)-bd_dom_sf"/>
</dbReference>